<dbReference type="EMBL" id="LLXV01000015">
    <property type="protein sequence ID" value="KRG52417.1"/>
    <property type="molecule type" value="Genomic_DNA"/>
</dbReference>
<organism evidence="2 3">
    <name type="scientific">Stenotrophomonas beteli</name>
    <dbReference type="NCBI Taxonomy" id="3384461"/>
    <lineage>
        <taxon>Bacteria</taxon>
        <taxon>Pseudomonadati</taxon>
        <taxon>Pseudomonadota</taxon>
        <taxon>Gammaproteobacteria</taxon>
        <taxon>Lysobacterales</taxon>
        <taxon>Lysobacteraceae</taxon>
        <taxon>Stenotrophomonas</taxon>
        <taxon>Stenotrophomonas maltophilia group</taxon>
    </lineage>
</organism>
<dbReference type="GO" id="GO:0009882">
    <property type="term" value="F:blue light photoreceptor activity"/>
    <property type="evidence" value="ECO:0007669"/>
    <property type="project" value="InterPro"/>
</dbReference>
<dbReference type="SUPFAM" id="SSF54975">
    <property type="entry name" value="Acylphosphatase/BLUF domain-like"/>
    <property type="match status" value="1"/>
</dbReference>
<accession>A0A0R0BFW2</accession>
<dbReference type="SMART" id="SM01034">
    <property type="entry name" value="BLUF"/>
    <property type="match status" value="1"/>
</dbReference>
<dbReference type="Pfam" id="PF04940">
    <property type="entry name" value="BLUF"/>
    <property type="match status" value="1"/>
</dbReference>
<evidence type="ECO:0000259" key="1">
    <source>
        <dbReference type="PROSITE" id="PS50925"/>
    </source>
</evidence>
<protein>
    <submittedName>
        <fullName evidence="2">F420H2:quinone oxidoreductase</fullName>
    </submittedName>
</protein>
<sequence length="144" mass="15698">MSLHAIAYTSEAHAELRTTDLDRLLADATAFNRVAGVTGVLMFDGRRFLHYLEGPEDGIDSVFPRIANARSHGQLQLLCRAPVAQRAFPRWSMGTRRIDPDLLAQIVDAAWPGFLHGSGGFERLRQAWTGADGELEPAAVALGS</sequence>
<dbReference type="Proteomes" id="UP000051757">
    <property type="component" value="Unassembled WGS sequence"/>
</dbReference>
<dbReference type="Gene3D" id="3.30.70.100">
    <property type="match status" value="1"/>
</dbReference>
<feature type="domain" description="BLUF" evidence="1">
    <location>
        <begin position="3"/>
        <end position="94"/>
    </location>
</feature>
<comment type="caution">
    <text evidence="2">The sequence shown here is derived from an EMBL/GenBank/DDBJ whole genome shotgun (WGS) entry which is preliminary data.</text>
</comment>
<evidence type="ECO:0000313" key="3">
    <source>
        <dbReference type="Proteomes" id="UP000051757"/>
    </source>
</evidence>
<dbReference type="OrthoDB" id="557705at2"/>
<dbReference type="PROSITE" id="PS50925">
    <property type="entry name" value="BLUF"/>
    <property type="match status" value="1"/>
</dbReference>
<dbReference type="AlphaFoldDB" id="A0A0R0BFW2"/>
<reference evidence="2 3" key="1">
    <citation type="journal article" date="2016" name="Front. Microbiol.">
        <title>Genome Sequence of Type Strains of Genus Stenotrophomonas.</title>
        <authorList>
            <person name="Patil P.P."/>
            <person name="Midha S."/>
            <person name="Kumar S."/>
            <person name="Patil P.B."/>
        </authorList>
    </citation>
    <scope>NUCLEOTIDE SEQUENCE [LARGE SCALE GENOMIC DNA]</scope>
    <source>
        <strain evidence="2 3">LMG 978</strain>
    </source>
</reference>
<dbReference type="GO" id="GO:0071949">
    <property type="term" value="F:FAD binding"/>
    <property type="evidence" value="ECO:0007669"/>
    <property type="project" value="InterPro"/>
</dbReference>
<gene>
    <name evidence="2" type="ORF">ARC23_06425</name>
</gene>
<dbReference type="InterPro" id="IPR007024">
    <property type="entry name" value="BLUF_domain"/>
</dbReference>
<keyword evidence="3" id="KW-1185">Reference proteome</keyword>
<evidence type="ECO:0000313" key="2">
    <source>
        <dbReference type="EMBL" id="KRG52417.1"/>
    </source>
</evidence>
<proteinExistence type="predicted"/>
<dbReference type="InterPro" id="IPR036046">
    <property type="entry name" value="Acylphosphatase-like_dom_sf"/>
</dbReference>
<name>A0A0R0BFW2_9GAMM</name>